<evidence type="ECO:0000256" key="1">
    <source>
        <dbReference type="ARBA" id="ARBA00023125"/>
    </source>
</evidence>
<dbReference type="Gene3D" id="1.10.357.10">
    <property type="entry name" value="Tetracycline Repressor, domain 2"/>
    <property type="match status" value="1"/>
</dbReference>
<dbReference type="EMBL" id="CP147846">
    <property type="protein sequence ID" value="WXG69029.1"/>
    <property type="molecule type" value="Genomic_DNA"/>
</dbReference>
<dbReference type="InterPro" id="IPR001647">
    <property type="entry name" value="HTH_TetR"/>
</dbReference>
<dbReference type="Pfam" id="PF17940">
    <property type="entry name" value="TetR_C_31"/>
    <property type="match status" value="1"/>
</dbReference>
<organism evidence="4 5">
    <name type="scientific">Rhodococcus sovatensis</name>
    <dbReference type="NCBI Taxonomy" id="1805840"/>
    <lineage>
        <taxon>Bacteria</taxon>
        <taxon>Bacillati</taxon>
        <taxon>Actinomycetota</taxon>
        <taxon>Actinomycetes</taxon>
        <taxon>Mycobacteriales</taxon>
        <taxon>Nocardiaceae</taxon>
        <taxon>Rhodococcus</taxon>
    </lineage>
</organism>
<evidence type="ECO:0000313" key="5">
    <source>
        <dbReference type="Proteomes" id="UP001432000"/>
    </source>
</evidence>
<feature type="domain" description="HTH tetR-type" evidence="3">
    <location>
        <begin position="20"/>
        <end position="80"/>
    </location>
</feature>
<proteinExistence type="predicted"/>
<evidence type="ECO:0000313" key="4">
    <source>
        <dbReference type="EMBL" id="WXG69029.1"/>
    </source>
</evidence>
<gene>
    <name evidence="4" type="ORF">WDS16_00165</name>
</gene>
<dbReference type="Proteomes" id="UP001432000">
    <property type="component" value="Chromosome"/>
</dbReference>
<evidence type="ECO:0000256" key="2">
    <source>
        <dbReference type="PROSITE-ProRule" id="PRU00335"/>
    </source>
</evidence>
<feature type="DNA-binding region" description="H-T-H motif" evidence="2">
    <location>
        <begin position="43"/>
        <end position="62"/>
    </location>
</feature>
<dbReference type="RefSeq" id="WP_338889593.1">
    <property type="nucleotide sequence ID" value="NZ_CP147846.1"/>
</dbReference>
<keyword evidence="5" id="KW-1185">Reference proteome</keyword>
<name>A0ABZ2PJ17_9NOCA</name>
<keyword evidence="1 2" id="KW-0238">DNA-binding</keyword>
<protein>
    <submittedName>
        <fullName evidence="4">TetR family transcriptional regulator C-terminal domain-containing protein</fullName>
    </submittedName>
</protein>
<evidence type="ECO:0000259" key="3">
    <source>
        <dbReference type="PROSITE" id="PS50977"/>
    </source>
</evidence>
<sequence length="215" mass="23201">MSTGSAGSPTKVSGATPKGERRRHALACAAADLLVEGGFDAVRHRAVATRAGLPLASTTYYFESLDDLIACAVEVLGNRELVVMRGRIDELQDLAHDVESTAMLIVDLLIGPEDGQGEGREKLVARYERFIASARHPQLREVQLRLRAQIDDLLTDVLRRSGRIVHEQQLRRLVAVVDGAVVGALGEVDPAPRAMAKSMLLEVLDVVAPAQSYGT</sequence>
<dbReference type="PROSITE" id="PS50977">
    <property type="entry name" value="HTH_TETR_2"/>
    <property type="match status" value="1"/>
</dbReference>
<dbReference type="InterPro" id="IPR009057">
    <property type="entry name" value="Homeodomain-like_sf"/>
</dbReference>
<accession>A0ABZ2PJ17</accession>
<reference evidence="4 5" key="1">
    <citation type="submission" date="2024-03" db="EMBL/GenBank/DDBJ databases">
        <title>Natural products discovery in diverse microorganisms through a two-stage MS feature dereplication strategy.</title>
        <authorList>
            <person name="Zhang R."/>
        </authorList>
    </citation>
    <scope>NUCLEOTIDE SEQUENCE [LARGE SCALE GENOMIC DNA]</scope>
    <source>
        <strain evidence="4 5">18930</strain>
    </source>
</reference>
<dbReference type="InterPro" id="IPR041583">
    <property type="entry name" value="TetR_C_31"/>
</dbReference>
<dbReference type="SUPFAM" id="SSF46689">
    <property type="entry name" value="Homeodomain-like"/>
    <property type="match status" value="1"/>
</dbReference>